<feature type="compositionally biased region" description="Polar residues" evidence="1">
    <location>
        <begin position="33"/>
        <end position="42"/>
    </location>
</feature>
<dbReference type="Proteomes" id="UP001439008">
    <property type="component" value="Unassembled WGS sequence"/>
</dbReference>
<evidence type="ECO:0000313" key="3">
    <source>
        <dbReference type="Proteomes" id="UP001439008"/>
    </source>
</evidence>
<comment type="caution">
    <text evidence="2">The sequence shown here is derived from an EMBL/GenBank/DDBJ whole genome shotgun (WGS) entry which is preliminary data.</text>
</comment>
<gene>
    <name evidence="2" type="ORF">MHBO_000445</name>
</gene>
<evidence type="ECO:0000256" key="1">
    <source>
        <dbReference type="SAM" id="MobiDB-lite"/>
    </source>
</evidence>
<sequence>MVAVLFMVGKNLERPDVVDFLLDLGSCTSKPSVTKSIQSTTPRPVRRCVSTTADSATESKTNWSTPISRRSRCWW</sequence>
<feature type="compositionally biased region" description="Polar residues" evidence="1">
    <location>
        <begin position="49"/>
        <end position="62"/>
    </location>
</feature>
<reference evidence="2 3" key="1">
    <citation type="journal article" date="2024" name="BMC Biol.">
        <title>Comparative genomics of Ascetosporea gives new insight into the evolutionary basis for animal parasitism in Rhizaria.</title>
        <authorList>
            <person name="Hiltunen Thoren M."/>
            <person name="Onut-Brannstrom I."/>
            <person name="Alfjorden A."/>
            <person name="Peckova H."/>
            <person name="Swords F."/>
            <person name="Hooper C."/>
            <person name="Holzer A.S."/>
            <person name="Bass D."/>
            <person name="Burki F."/>
        </authorList>
    </citation>
    <scope>NUCLEOTIDE SEQUENCE [LARGE SCALE GENOMIC DNA]</scope>
    <source>
        <strain evidence="2">20-A016</strain>
    </source>
</reference>
<proteinExistence type="predicted"/>
<dbReference type="EMBL" id="JBDODL010000069">
    <property type="protein sequence ID" value="MES1918480.1"/>
    <property type="molecule type" value="Genomic_DNA"/>
</dbReference>
<feature type="region of interest" description="Disordered" evidence="1">
    <location>
        <begin position="33"/>
        <end position="62"/>
    </location>
</feature>
<accession>A0ABV2AFK9</accession>
<organism evidence="2 3">
    <name type="scientific">Bonamia ostreae</name>
    <dbReference type="NCBI Taxonomy" id="126728"/>
    <lineage>
        <taxon>Eukaryota</taxon>
        <taxon>Sar</taxon>
        <taxon>Rhizaria</taxon>
        <taxon>Endomyxa</taxon>
        <taxon>Ascetosporea</taxon>
        <taxon>Haplosporida</taxon>
        <taxon>Bonamia</taxon>
    </lineage>
</organism>
<keyword evidence="3" id="KW-1185">Reference proteome</keyword>
<evidence type="ECO:0000313" key="2">
    <source>
        <dbReference type="EMBL" id="MES1918480.1"/>
    </source>
</evidence>
<protein>
    <submittedName>
        <fullName evidence="2">Uncharacterized protein</fullName>
    </submittedName>
</protein>
<name>A0ABV2AFK9_9EUKA</name>